<dbReference type="GO" id="GO:0016020">
    <property type="term" value="C:membrane"/>
    <property type="evidence" value="ECO:0007669"/>
    <property type="project" value="UniProtKB-SubCell"/>
</dbReference>
<dbReference type="InterPro" id="IPR052719">
    <property type="entry name" value="CvpA-like"/>
</dbReference>
<evidence type="ECO:0000256" key="4">
    <source>
        <dbReference type="ARBA" id="ARBA00023136"/>
    </source>
</evidence>
<evidence type="ECO:0000256" key="5">
    <source>
        <dbReference type="SAM" id="MobiDB-lite"/>
    </source>
</evidence>
<evidence type="ECO:0000256" key="3">
    <source>
        <dbReference type="ARBA" id="ARBA00022989"/>
    </source>
</evidence>
<feature type="transmembrane region" description="Helical" evidence="6">
    <location>
        <begin position="100"/>
        <end position="126"/>
    </location>
</feature>
<evidence type="ECO:0000256" key="6">
    <source>
        <dbReference type="SAM" id="Phobius"/>
    </source>
</evidence>
<evidence type="ECO:0000256" key="2">
    <source>
        <dbReference type="ARBA" id="ARBA00022692"/>
    </source>
</evidence>
<dbReference type="OrthoDB" id="9810601at2"/>
<dbReference type="Proteomes" id="UP000321583">
    <property type="component" value="Unassembled WGS sequence"/>
</dbReference>
<gene>
    <name evidence="7" type="ORF">L613_002400000200</name>
</gene>
<accession>A0A562DLS2</accession>
<feature type="region of interest" description="Disordered" evidence="5">
    <location>
        <begin position="187"/>
        <end position="213"/>
    </location>
</feature>
<evidence type="ECO:0000313" key="8">
    <source>
        <dbReference type="Proteomes" id="UP000321583"/>
    </source>
</evidence>
<name>A0A562DLS2_9GAMM</name>
<evidence type="ECO:0000256" key="1">
    <source>
        <dbReference type="ARBA" id="ARBA00004141"/>
    </source>
</evidence>
<dbReference type="PANTHER" id="PTHR36926:SF1">
    <property type="entry name" value="COLICIN V PRODUCTION PROTEIN"/>
    <property type="match status" value="1"/>
</dbReference>
<organism evidence="7 8">
    <name type="scientific">Pseudoxanthomonas taiwanensis J19</name>
    <dbReference type="NCBI Taxonomy" id="935569"/>
    <lineage>
        <taxon>Bacteria</taxon>
        <taxon>Pseudomonadati</taxon>
        <taxon>Pseudomonadota</taxon>
        <taxon>Gammaproteobacteria</taxon>
        <taxon>Lysobacterales</taxon>
        <taxon>Lysobacteraceae</taxon>
        <taxon>Pseudoxanthomonas</taxon>
    </lineage>
</organism>
<dbReference type="AlphaFoldDB" id="A0A562DLS2"/>
<keyword evidence="3 6" id="KW-1133">Transmembrane helix</keyword>
<comment type="subcellular location">
    <subcellularLocation>
        <location evidence="1">Membrane</location>
        <topology evidence="1">Multi-pass membrane protein</topology>
    </subcellularLocation>
</comment>
<proteinExistence type="predicted"/>
<reference evidence="7 8" key="1">
    <citation type="submission" date="2019-07" db="EMBL/GenBank/DDBJ databases">
        <title>Genome sequencing of lignin-degrading bacterial isolates.</title>
        <authorList>
            <person name="Gladden J."/>
        </authorList>
    </citation>
    <scope>NUCLEOTIDE SEQUENCE [LARGE SCALE GENOMIC DNA]</scope>
    <source>
        <strain evidence="7 8">J19</strain>
    </source>
</reference>
<feature type="transmembrane region" description="Helical" evidence="6">
    <location>
        <begin position="64"/>
        <end position="85"/>
    </location>
</feature>
<keyword evidence="2 6" id="KW-0812">Transmembrane</keyword>
<dbReference type="InterPro" id="IPR003825">
    <property type="entry name" value="Colicin-V_CvpA"/>
</dbReference>
<evidence type="ECO:0000313" key="7">
    <source>
        <dbReference type="EMBL" id="TWH10504.1"/>
    </source>
</evidence>
<dbReference type="RefSeq" id="WP_019398184.1">
    <property type="nucleotide sequence ID" value="NZ_VLJS01000052.1"/>
</dbReference>
<keyword evidence="4 6" id="KW-0472">Membrane</keyword>
<feature type="compositionally biased region" description="Low complexity" evidence="5">
    <location>
        <begin position="203"/>
        <end position="213"/>
    </location>
</feature>
<dbReference type="PANTHER" id="PTHR36926">
    <property type="entry name" value="COLICIN V PRODUCTION PROTEIN"/>
    <property type="match status" value="1"/>
</dbReference>
<sequence length="213" mass="21769">MNAIDLVLLLVIAASALLGLLRGFVGVVASLLAWIAASWCAFHYGGQLAFLISEDGQPGTSGLLAGYALAFFGVLVAVSLVGWIMRKLLHSVGLSGVDRVLGLAVGVLRGALVACVIVLLMAFSTLPQQPAWAQSRALPLLLPGAQWLARWLPEWAAGELDFGNGRAGGDNGALHRAGAIVESLTGALPVPDDAAPPPPGGEPPSSSSPNPGQ</sequence>
<dbReference type="Pfam" id="PF02674">
    <property type="entry name" value="Colicin_V"/>
    <property type="match status" value="1"/>
</dbReference>
<feature type="transmembrane region" description="Helical" evidence="6">
    <location>
        <begin position="33"/>
        <end position="52"/>
    </location>
</feature>
<dbReference type="EMBL" id="VLJS01000052">
    <property type="protein sequence ID" value="TWH10504.1"/>
    <property type="molecule type" value="Genomic_DNA"/>
</dbReference>
<protein>
    <submittedName>
        <fullName evidence="7">Membrane protein required for colicin V production</fullName>
    </submittedName>
</protein>
<keyword evidence="8" id="KW-1185">Reference proteome</keyword>
<comment type="caution">
    <text evidence="7">The sequence shown here is derived from an EMBL/GenBank/DDBJ whole genome shotgun (WGS) entry which is preliminary data.</text>
</comment>
<dbReference type="GO" id="GO:0009403">
    <property type="term" value="P:toxin biosynthetic process"/>
    <property type="evidence" value="ECO:0007669"/>
    <property type="project" value="InterPro"/>
</dbReference>